<keyword evidence="4" id="KW-0963">Cytoplasm</keyword>
<dbReference type="GO" id="GO:0005794">
    <property type="term" value="C:Golgi apparatus"/>
    <property type="evidence" value="ECO:0007669"/>
    <property type="project" value="TreeGrafter"/>
</dbReference>
<protein>
    <submittedName>
        <fullName evidence="12">EOG090X04IO</fullName>
    </submittedName>
</protein>
<evidence type="ECO:0000256" key="9">
    <source>
        <dbReference type="SAM" id="MobiDB-lite"/>
    </source>
</evidence>
<feature type="coiled-coil region" evidence="8">
    <location>
        <begin position="637"/>
        <end position="689"/>
    </location>
</feature>
<feature type="domain" description="ADF-H" evidence="11">
    <location>
        <begin position="18"/>
        <end position="162"/>
    </location>
</feature>
<dbReference type="InterPro" id="IPR002108">
    <property type="entry name" value="ADF-H"/>
</dbReference>
<evidence type="ECO:0000259" key="10">
    <source>
        <dbReference type="PROSITE" id="PS50913"/>
    </source>
</evidence>
<name>A0A4Y7M729_9CRUS</name>
<dbReference type="Pfam" id="PF00241">
    <property type="entry name" value="Cofilin_ADF"/>
    <property type="match status" value="1"/>
</dbReference>
<dbReference type="SMART" id="SM00102">
    <property type="entry name" value="ADF"/>
    <property type="match status" value="1"/>
</dbReference>
<organism evidence="12">
    <name type="scientific">Daphnia longispina</name>
    <dbReference type="NCBI Taxonomy" id="42846"/>
    <lineage>
        <taxon>Eukaryota</taxon>
        <taxon>Metazoa</taxon>
        <taxon>Ecdysozoa</taxon>
        <taxon>Arthropoda</taxon>
        <taxon>Crustacea</taxon>
        <taxon>Branchiopoda</taxon>
        <taxon>Diplostraca</taxon>
        <taxon>Cladocera</taxon>
        <taxon>Anomopoda</taxon>
        <taxon>Daphniidae</taxon>
        <taxon>Daphnia</taxon>
    </lineage>
</organism>
<evidence type="ECO:0000256" key="3">
    <source>
        <dbReference type="ARBA" id="ARBA00006844"/>
    </source>
</evidence>
<dbReference type="PANTHER" id="PTHR23157:SF25">
    <property type="entry name" value="GRIP AND COILED-COIL DOMAIN-CONTAINING PROTEIN 1"/>
    <property type="match status" value="1"/>
</dbReference>
<dbReference type="InterPro" id="IPR051952">
    <property type="entry name" value="Golgi-autophagy_related"/>
</dbReference>
<dbReference type="GO" id="GO:0030042">
    <property type="term" value="P:actin filament depolymerization"/>
    <property type="evidence" value="ECO:0007669"/>
    <property type="project" value="InterPro"/>
</dbReference>
<keyword evidence="6" id="KW-0472">Membrane</keyword>
<dbReference type="GO" id="GO:0003779">
    <property type="term" value="F:actin binding"/>
    <property type="evidence" value="ECO:0007669"/>
    <property type="project" value="UniProtKB-KW"/>
</dbReference>
<dbReference type="Pfam" id="PF01465">
    <property type="entry name" value="GRIP"/>
    <property type="match status" value="1"/>
</dbReference>
<evidence type="ECO:0000313" key="12">
    <source>
        <dbReference type="EMBL" id="SVE76326.1"/>
    </source>
</evidence>
<evidence type="ECO:0000259" key="11">
    <source>
        <dbReference type="PROSITE" id="PS51263"/>
    </source>
</evidence>
<sequence length="761" mass="87808">MRVQSFLYPDDAIHSCEASGVTVTDACKQVFEKIKTKKDYRYVVFYIKDEKFIDVESTGDRESSYESFLEKLKIVNGSEKECRYGLFDFEYTHQCQGTQEGKKEKLFLMSWCPDDAKVKKKMLYSSSFDALKKALVGVAKYIQVGASNKERDTIRQLKTQLTTLSESLATITAEKSRIEANFQQDRKRLLMDKEMLEKKVAAACNQAEIASQVFKQQLSELKSNLSSEKSDRSRESTTNQVILRELQKTIAEERQKRESLELELNSKSRLSHQASNQSSNQLEVAERKFRDLSNELESTKMKLIAAEQKLQQPSHLMQLQNEMADLKIHHRLAIQQEQRNALEAKEDARKLAEAHEKRVASLEASLAEFSERIGSYDRLRQQDLATVSKLKEQLNTMQNTPSPPSNYNEEEFDVEKIIDKITSLKNRLMEVSRWSNANINLSAIFELDNVDSSNSDHHEACQLELQQLKQELEWYKREEKVSDLQTVVVAVPTEEVNQMRVQIQFLRSEIEHSEEEHKVSLRSIQESWAKERTEWKDEMSQMERTCRVRIADMEQQLQKQRERSLTLLQEKDEELLSLRESLNMKSTSALSLPPVTTTTPKTTDSNDEWPESLAPLASMTLGASASGGQILHYVEELARKEGEIVGLRRSKNQLEASLREMQMAFVTMEHKVAEQKQHLHEELARLERNQSREGANLEYLKNVLLEFFLRSDPSSQSHMFNAIAACLHFSPKEIQRVRSQHPKWKLNLVQSNPAAFNPPDS</sequence>
<dbReference type="Gene3D" id="3.40.20.10">
    <property type="entry name" value="Severin"/>
    <property type="match status" value="1"/>
</dbReference>
<dbReference type="PROSITE" id="PS50913">
    <property type="entry name" value="GRIP"/>
    <property type="match status" value="1"/>
</dbReference>
<evidence type="ECO:0000256" key="7">
    <source>
        <dbReference type="ARBA" id="ARBA00023203"/>
    </source>
</evidence>
<dbReference type="PROSITE" id="PS51263">
    <property type="entry name" value="ADF_H"/>
    <property type="match status" value="1"/>
</dbReference>
<dbReference type="InterPro" id="IPR000237">
    <property type="entry name" value="GRIP_dom"/>
</dbReference>
<feature type="domain" description="GRIP" evidence="10">
    <location>
        <begin position="690"/>
        <end position="740"/>
    </location>
</feature>
<dbReference type="FunFam" id="1.10.220.60:FF:000008">
    <property type="entry name" value="GRIP domain containing protein"/>
    <property type="match status" value="1"/>
</dbReference>
<feature type="coiled-coil region" evidence="8">
    <location>
        <begin position="458"/>
        <end position="516"/>
    </location>
</feature>
<dbReference type="AlphaFoldDB" id="A0A4Y7M729"/>
<proteinExistence type="evidence at transcript level"/>
<evidence type="ECO:0000256" key="5">
    <source>
        <dbReference type="ARBA" id="ARBA00023054"/>
    </source>
</evidence>
<evidence type="ECO:0000256" key="8">
    <source>
        <dbReference type="SAM" id="Coils"/>
    </source>
</evidence>
<reference evidence="12" key="1">
    <citation type="submission" date="2018-08" db="EMBL/GenBank/DDBJ databases">
        <authorList>
            <person name="Cornetti L."/>
        </authorList>
    </citation>
    <scope>NUCLEOTIDE SEQUENCE</scope>
    <source>
        <strain evidence="12">FI-G-95-1_INB4-1</strain>
    </source>
</reference>
<dbReference type="SUPFAM" id="SSF55753">
    <property type="entry name" value="Actin depolymerizing proteins"/>
    <property type="match status" value="1"/>
</dbReference>
<comment type="subcellular location">
    <subcellularLocation>
        <location evidence="2">Cytoplasm</location>
    </subcellularLocation>
    <subcellularLocation>
        <location evidence="1">Endomembrane system</location>
        <topology evidence="1">Peripheral membrane protein</topology>
    </subcellularLocation>
</comment>
<gene>
    <name evidence="12" type="primary">EOG090X04IO</name>
</gene>
<dbReference type="EMBL" id="LR006707">
    <property type="protein sequence ID" value="SVE76326.1"/>
    <property type="molecule type" value="mRNA"/>
</dbReference>
<evidence type="ECO:0000256" key="4">
    <source>
        <dbReference type="ARBA" id="ARBA00022490"/>
    </source>
</evidence>
<accession>A0A4Y7M729</accession>
<dbReference type="InterPro" id="IPR029006">
    <property type="entry name" value="ADF-H/Gelsolin-like_dom_sf"/>
</dbReference>
<feature type="compositionally biased region" description="Polar residues" evidence="9">
    <location>
        <begin position="267"/>
        <end position="282"/>
    </location>
</feature>
<dbReference type="GO" id="GO:0015629">
    <property type="term" value="C:actin cytoskeleton"/>
    <property type="evidence" value="ECO:0007669"/>
    <property type="project" value="InterPro"/>
</dbReference>
<dbReference type="Gene3D" id="1.10.220.60">
    <property type="entry name" value="GRIP domain"/>
    <property type="match status" value="1"/>
</dbReference>
<dbReference type="SMART" id="SM00755">
    <property type="entry name" value="Grip"/>
    <property type="match status" value="1"/>
</dbReference>
<evidence type="ECO:0000256" key="6">
    <source>
        <dbReference type="ARBA" id="ARBA00023136"/>
    </source>
</evidence>
<evidence type="ECO:0000256" key="2">
    <source>
        <dbReference type="ARBA" id="ARBA00004496"/>
    </source>
</evidence>
<dbReference type="CDD" id="cd11286">
    <property type="entry name" value="ADF_cofilin_like"/>
    <property type="match status" value="1"/>
</dbReference>
<dbReference type="InterPro" id="IPR017904">
    <property type="entry name" value="ADF/Cofilin"/>
</dbReference>
<comment type="similarity">
    <text evidence="3">Belongs to the actin-binding proteins ADF family.</text>
</comment>
<dbReference type="PANTHER" id="PTHR23157">
    <property type="entry name" value="GRIP AND COILED-COIL DOMAIN-CONTAINING PROTEIN 1"/>
    <property type="match status" value="1"/>
</dbReference>
<feature type="region of interest" description="Disordered" evidence="9">
    <location>
        <begin position="264"/>
        <end position="284"/>
    </location>
</feature>
<keyword evidence="7" id="KW-0009">Actin-binding</keyword>
<keyword evidence="5 8" id="KW-0175">Coiled coil</keyword>
<evidence type="ECO:0000256" key="1">
    <source>
        <dbReference type="ARBA" id="ARBA00004184"/>
    </source>
</evidence>